<dbReference type="KEGG" id="gca:Galf_0852"/>
<dbReference type="STRING" id="395494.Galf_0852"/>
<protein>
    <recommendedName>
        <fullName evidence="4">DnrO protein</fullName>
    </recommendedName>
</protein>
<sequence precursor="true">MSDKQQLSKLLAVFGLTLGLVATSVWAAETATHKHDHDQADARAKLSLNNGKKWAADESLRKAMSNIRNAMDASLHDIHEGKLSSAKYSALAGKVNDEVGYMVSNCKLEPKADAQLHLVIADILEGVEAMEGKVKKVKRQDGAVKVIGALEKYGTYFDDPGFKPIKD</sequence>
<evidence type="ECO:0008006" key="4">
    <source>
        <dbReference type="Google" id="ProtNLM"/>
    </source>
</evidence>
<evidence type="ECO:0000313" key="2">
    <source>
        <dbReference type="EMBL" id="ADL54888.1"/>
    </source>
</evidence>
<dbReference type="EMBL" id="CP002159">
    <property type="protein sequence ID" value="ADL54888.1"/>
    <property type="molecule type" value="Genomic_DNA"/>
</dbReference>
<feature type="chain" id="PRO_5003128127" description="DnrO protein" evidence="1">
    <location>
        <begin position="28"/>
        <end position="167"/>
    </location>
</feature>
<dbReference type="eggNOG" id="ENOG5032SD0">
    <property type="taxonomic scope" value="Bacteria"/>
</dbReference>
<accession>D9SEB2</accession>
<keyword evidence="1" id="KW-0732">Signal</keyword>
<dbReference type="HOGENOM" id="CLU_109693_0_0_4"/>
<keyword evidence="3" id="KW-1185">Reference proteome</keyword>
<proteinExistence type="predicted"/>
<gene>
    <name evidence="2" type="ordered locus">Galf_0852</name>
</gene>
<dbReference type="AlphaFoldDB" id="D9SEB2"/>
<dbReference type="RefSeq" id="WP_013292829.1">
    <property type="nucleotide sequence ID" value="NC_014394.1"/>
</dbReference>
<evidence type="ECO:0000313" key="3">
    <source>
        <dbReference type="Proteomes" id="UP000001235"/>
    </source>
</evidence>
<evidence type="ECO:0000256" key="1">
    <source>
        <dbReference type="SAM" id="SignalP"/>
    </source>
</evidence>
<reference evidence="2 3" key="1">
    <citation type="submission" date="2010-08" db="EMBL/GenBank/DDBJ databases">
        <title>Complete sequence of Gallionella capsiferriformans ES-2.</title>
        <authorList>
            <consortium name="US DOE Joint Genome Institute"/>
            <person name="Lucas S."/>
            <person name="Copeland A."/>
            <person name="Lapidus A."/>
            <person name="Cheng J.-F."/>
            <person name="Bruce D."/>
            <person name="Goodwin L."/>
            <person name="Pitluck S."/>
            <person name="Chertkov O."/>
            <person name="Davenport K.W."/>
            <person name="Detter J.C."/>
            <person name="Han C."/>
            <person name="Tapia R."/>
            <person name="Land M."/>
            <person name="Hauser L."/>
            <person name="Chang Y.-J."/>
            <person name="Jeffries C."/>
            <person name="Kyrpides N."/>
            <person name="Ivanova N."/>
            <person name="Mikhailova N."/>
            <person name="Shelobolina E.S."/>
            <person name="Picardal F."/>
            <person name="Roden E."/>
            <person name="Emerson D."/>
            <person name="Woyke T."/>
        </authorList>
    </citation>
    <scope>NUCLEOTIDE SEQUENCE [LARGE SCALE GENOMIC DNA]</scope>
    <source>
        <strain evidence="2 3">ES-2</strain>
    </source>
</reference>
<name>D9SEB2_GALCS</name>
<dbReference type="Proteomes" id="UP000001235">
    <property type="component" value="Chromosome"/>
</dbReference>
<organism evidence="2 3">
    <name type="scientific">Gallionella capsiferriformans (strain ES-2)</name>
    <name type="common">Gallionella ferruginea capsiferriformans (strain ES-2)</name>
    <dbReference type="NCBI Taxonomy" id="395494"/>
    <lineage>
        <taxon>Bacteria</taxon>
        <taxon>Pseudomonadati</taxon>
        <taxon>Pseudomonadota</taxon>
        <taxon>Betaproteobacteria</taxon>
        <taxon>Nitrosomonadales</taxon>
        <taxon>Gallionellaceae</taxon>
        <taxon>Gallionella</taxon>
    </lineage>
</organism>
<feature type="signal peptide" evidence="1">
    <location>
        <begin position="1"/>
        <end position="27"/>
    </location>
</feature>